<feature type="transmembrane region" description="Helical" evidence="1">
    <location>
        <begin position="164"/>
        <end position="196"/>
    </location>
</feature>
<name>D5U1B1_THEAM</name>
<gene>
    <name evidence="2" type="ordered locus">Tagg_0638</name>
</gene>
<organism evidence="2 3">
    <name type="scientific">Thermosphaera aggregans (strain DSM 11486 / M11TL)</name>
    <dbReference type="NCBI Taxonomy" id="633148"/>
    <lineage>
        <taxon>Archaea</taxon>
        <taxon>Thermoproteota</taxon>
        <taxon>Thermoprotei</taxon>
        <taxon>Desulfurococcales</taxon>
        <taxon>Desulfurococcaceae</taxon>
        <taxon>Thermosphaera</taxon>
    </lineage>
</organism>
<evidence type="ECO:0000256" key="1">
    <source>
        <dbReference type="SAM" id="Phobius"/>
    </source>
</evidence>
<keyword evidence="3" id="KW-1185">Reference proteome</keyword>
<sequence>MFEQDMPSLIVWVVTSALIDSIDPCFYALYLSIIASTTLSNIRNVVKTAGAFLSSVYLGYLLFGFLLKSLASQVLIEKWQTGILLLLYGLALIAYTHLTRNKDEKGELCKEDKLECKIINKLGLARRFENPYLVLLGLLSSLTILPCSAGLYIVYVVITTKYNILIWLPLTMLYVLVFISPLILMTAALVGLARIGNILSIIMRHDRLFKTIGAVLALVAGIYLILAP</sequence>
<keyword evidence="1 2" id="KW-0812">Transmembrane</keyword>
<dbReference type="Proteomes" id="UP000002376">
    <property type="component" value="Chromosome"/>
</dbReference>
<accession>D5U1B1</accession>
<dbReference type="STRING" id="633148.Tagg_0638"/>
<feature type="transmembrane region" description="Helical" evidence="1">
    <location>
        <begin position="45"/>
        <end position="67"/>
    </location>
</feature>
<dbReference type="OrthoDB" id="31576at2157"/>
<reference evidence="2 3" key="1">
    <citation type="journal article" date="2010" name="Stand. Genomic Sci.">
        <title>Complete genome sequence of Thermosphaera aggregans type strain (M11TL).</title>
        <authorList>
            <person name="Spring S."/>
            <person name="Rachel R."/>
            <person name="Lapidus A."/>
            <person name="Davenport K."/>
            <person name="Tice H."/>
            <person name="Copeland A."/>
            <person name="Cheng J.F."/>
            <person name="Lucas S."/>
            <person name="Chen F."/>
            <person name="Nolan M."/>
            <person name="Bruce D."/>
            <person name="Goodwin L."/>
            <person name="Pitluck S."/>
            <person name="Ivanova N."/>
            <person name="Mavromatis K."/>
            <person name="Ovchinnikova G."/>
            <person name="Pati A."/>
            <person name="Chen A."/>
            <person name="Palaniappan K."/>
            <person name="Land M."/>
            <person name="Hauser L."/>
            <person name="Chang Y.J."/>
            <person name="Jeffries C.C."/>
            <person name="Brettin T."/>
            <person name="Detter J.C."/>
            <person name="Tapia R."/>
            <person name="Han C."/>
            <person name="Heimerl T."/>
            <person name="Weikl F."/>
            <person name="Brambilla E."/>
            <person name="Goker M."/>
            <person name="Bristow J."/>
            <person name="Eisen J.A."/>
            <person name="Markowitz V."/>
            <person name="Hugenholtz P."/>
            <person name="Kyrpides N.C."/>
            <person name="Klenk H.P."/>
        </authorList>
    </citation>
    <scope>NUCLEOTIDE SEQUENCE [LARGE SCALE GENOMIC DNA]</scope>
    <source>
        <strain evidence="3">DSM 11486 / M11TL</strain>
    </source>
</reference>
<keyword evidence="1" id="KW-0472">Membrane</keyword>
<evidence type="ECO:0000313" key="2">
    <source>
        <dbReference type="EMBL" id="ADG90911.1"/>
    </source>
</evidence>
<dbReference type="AlphaFoldDB" id="D5U1B1"/>
<feature type="transmembrane region" description="Helical" evidence="1">
    <location>
        <begin position="132"/>
        <end position="158"/>
    </location>
</feature>
<feature type="transmembrane region" description="Helical" evidence="1">
    <location>
        <begin position="208"/>
        <end position="226"/>
    </location>
</feature>
<reference key="3">
    <citation type="submission" date="2010-02" db="EMBL/GenBank/DDBJ databases">
        <title>Complete genome sequence of Thermosphaera aggregans type strain (M11TL).</title>
        <authorList>
            <consortium name="US DOE Joint Genome Institute (JGI-PGF)"/>
            <person name="Spring S."/>
            <person name="Lapidus A."/>
            <person name="Munk C."/>
            <person name="Schroeder M."/>
            <person name="Glavina Del Rio T."/>
            <person name="Tice H."/>
            <person name="Copeland A."/>
            <person name="Cheng J.-F."/>
            <person name="Lucas S."/>
            <person name="Chen F."/>
            <person name="Nolan M."/>
            <person name="Bruce D."/>
            <person name="Goodwin L."/>
            <person name="Pitluck S."/>
            <person name="Ivanova N."/>
            <person name="Mavromatis K."/>
            <person name="Ovchinnikova G."/>
            <person name="Pati A."/>
            <person name="Chen A."/>
            <person name="Palaniappan K."/>
            <person name="Land M."/>
            <person name="Hauser L."/>
            <person name="Chang Y.-J."/>
            <person name="Jeffries C.C."/>
            <person name="Brettin T."/>
            <person name="Detter J.C."/>
            <person name="Tapia R."/>
            <person name="Han C."/>
            <person name="Chain P."/>
            <person name="Heimerl T."/>
            <person name="Weik F."/>
            <person name="Goker M."/>
            <person name="Rachel R."/>
            <person name="Bristow J."/>
            <person name="Eisen J.A."/>
            <person name="Markowitz V."/>
            <person name="Hugenholtz P."/>
            <person name="Kyrpides N.C."/>
            <person name="Klenk H.-P."/>
        </authorList>
    </citation>
    <scope>NUCLEOTIDE SEQUENCE</scope>
    <source>
        <strain>DSM 11486</strain>
    </source>
</reference>
<dbReference type="KEGG" id="tag:Tagg_0638"/>
<reference evidence="3" key="2">
    <citation type="journal article" date="2010" name="Stand. Genomic Sci.">
        <title>Complete genome sequence of Thermosphaera aggregans type strain (M11TLT).</title>
        <authorList>
            <person name="Spring S."/>
            <person name="Rachel R."/>
            <person name="Lapidus A."/>
            <person name="Davenport K."/>
            <person name="Tice H."/>
            <person name="Copeland A."/>
            <person name="Cheng J.-F."/>
            <person name="Lucas S."/>
            <person name="Chen F."/>
            <person name="Nolan M."/>
            <person name="Bruce D."/>
            <person name="Goodwin L."/>
            <person name="Pitluck S."/>
            <person name="Ivanova N."/>
            <person name="Mavromatis K."/>
            <person name="Ovchinnikova G."/>
            <person name="Pati A."/>
            <person name="Chen A."/>
            <person name="Palaniappan K."/>
            <person name="Land M."/>
            <person name="Hauser L."/>
            <person name="Chang Y.-J."/>
            <person name="Jeffries C.C."/>
            <person name="Brettin T."/>
            <person name="Detter J.C."/>
            <person name="Tapia R."/>
            <person name="Han C."/>
            <person name="Heimerl T."/>
            <person name="Weikl F."/>
            <person name="Brambilla E."/>
            <person name="Goker M."/>
            <person name="Bristow J."/>
            <person name="Eisen J.A."/>
            <person name="Markowitz V."/>
            <person name="Hugenholtz P."/>
            <person name="Kyrpides N.C."/>
            <person name="Klenk H.-P."/>
        </authorList>
    </citation>
    <scope>NUCLEOTIDE SEQUENCE [LARGE SCALE GENOMIC DNA]</scope>
    <source>
        <strain evidence="3">DSM 11486 / M11TL</strain>
    </source>
</reference>
<keyword evidence="1" id="KW-1133">Transmembrane helix</keyword>
<dbReference type="HOGENOM" id="CLU_102061_0_0_2"/>
<feature type="transmembrane region" description="Helical" evidence="1">
    <location>
        <begin position="79"/>
        <end position="98"/>
    </location>
</feature>
<dbReference type="GeneID" id="9165652"/>
<dbReference type="EMBL" id="CP001939">
    <property type="protein sequence ID" value="ADG90911.1"/>
    <property type="molecule type" value="Genomic_DNA"/>
</dbReference>
<dbReference type="eggNOG" id="arCOG02406">
    <property type="taxonomic scope" value="Archaea"/>
</dbReference>
<proteinExistence type="predicted"/>
<evidence type="ECO:0000313" key="3">
    <source>
        <dbReference type="Proteomes" id="UP000002376"/>
    </source>
</evidence>
<protein>
    <submittedName>
        <fullName evidence="2">Cytochrome c biogenesis protein transmembrane region</fullName>
    </submittedName>
</protein>
<dbReference type="RefSeq" id="WP_013129504.1">
    <property type="nucleotide sequence ID" value="NC_014160.1"/>
</dbReference>
<feature type="transmembrane region" description="Helical" evidence="1">
    <location>
        <begin position="12"/>
        <end position="33"/>
    </location>
</feature>